<feature type="compositionally biased region" description="Basic and acidic residues" evidence="1">
    <location>
        <begin position="47"/>
        <end position="58"/>
    </location>
</feature>
<evidence type="ECO:0008006" key="5">
    <source>
        <dbReference type="Google" id="ProtNLM"/>
    </source>
</evidence>
<keyword evidence="2" id="KW-0812">Transmembrane</keyword>
<evidence type="ECO:0000313" key="3">
    <source>
        <dbReference type="EMBL" id="GHH73295.1"/>
    </source>
</evidence>
<feature type="compositionally biased region" description="Basic and acidic residues" evidence="1">
    <location>
        <begin position="99"/>
        <end position="109"/>
    </location>
</feature>
<keyword evidence="2" id="KW-0472">Membrane</keyword>
<gene>
    <name evidence="3" type="ORF">GCM10018793_11790</name>
</gene>
<dbReference type="Proteomes" id="UP000603708">
    <property type="component" value="Unassembled WGS sequence"/>
</dbReference>
<organism evidence="3 4">
    <name type="scientific">Streptomyces sulfonofaciens</name>
    <dbReference type="NCBI Taxonomy" id="68272"/>
    <lineage>
        <taxon>Bacteria</taxon>
        <taxon>Bacillati</taxon>
        <taxon>Actinomycetota</taxon>
        <taxon>Actinomycetes</taxon>
        <taxon>Kitasatosporales</taxon>
        <taxon>Streptomycetaceae</taxon>
        <taxon>Streptomyces</taxon>
    </lineage>
</organism>
<feature type="transmembrane region" description="Helical" evidence="2">
    <location>
        <begin position="12"/>
        <end position="37"/>
    </location>
</feature>
<reference evidence="3" key="1">
    <citation type="journal article" date="2014" name="Int. J. Syst. Evol. Microbiol.">
        <title>Complete genome sequence of Corynebacterium casei LMG S-19264T (=DSM 44701T), isolated from a smear-ripened cheese.</title>
        <authorList>
            <consortium name="US DOE Joint Genome Institute (JGI-PGF)"/>
            <person name="Walter F."/>
            <person name="Albersmeier A."/>
            <person name="Kalinowski J."/>
            <person name="Ruckert C."/>
        </authorList>
    </citation>
    <scope>NUCLEOTIDE SEQUENCE</scope>
    <source>
        <strain evidence="3">JCM 5069</strain>
    </source>
</reference>
<dbReference type="InterPro" id="IPR045513">
    <property type="entry name" value="DUF6479"/>
</dbReference>
<feature type="compositionally biased region" description="Gly residues" evidence="1">
    <location>
        <begin position="115"/>
        <end position="125"/>
    </location>
</feature>
<sequence length="125" mass="13479">MTGSASETVVAFPHVLAVVVPFLGALVVAGLLVWAFAMGIRRMMRERPRPGADEHGRLPESGPVGEVSERREPDEVTARDERDRLTPHEIPGYGNASSRRSEDQRDRKWSPGTSGSFGSGGPGGR</sequence>
<dbReference type="RefSeq" id="WP_189929777.1">
    <property type="nucleotide sequence ID" value="NZ_BNCD01000002.1"/>
</dbReference>
<dbReference type="AlphaFoldDB" id="A0A919FVY8"/>
<feature type="region of interest" description="Disordered" evidence="1">
    <location>
        <begin position="47"/>
        <end position="125"/>
    </location>
</feature>
<evidence type="ECO:0000313" key="4">
    <source>
        <dbReference type="Proteomes" id="UP000603708"/>
    </source>
</evidence>
<name>A0A919FVY8_9ACTN</name>
<protein>
    <recommendedName>
        <fullName evidence="5">Secreted protein</fullName>
    </recommendedName>
</protein>
<accession>A0A919FVY8</accession>
<keyword evidence="2" id="KW-1133">Transmembrane helix</keyword>
<reference evidence="3" key="2">
    <citation type="submission" date="2020-09" db="EMBL/GenBank/DDBJ databases">
        <authorList>
            <person name="Sun Q."/>
            <person name="Ohkuma M."/>
        </authorList>
    </citation>
    <scope>NUCLEOTIDE SEQUENCE</scope>
    <source>
        <strain evidence="3">JCM 5069</strain>
    </source>
</reference>
<dbReference type="EMBL" id="BNCD01000002">
    <property type="protein sequence ID" value="GHH73295.1"/>
    <property type="molecule type" value="Genomic_DNA"/>
</dbReference>
<evidence type="ECO:0000256" key="2">
    <source>
        <dbReference type="SAM" id="Phobius"/>
    </source>
</evidence>
<keyword evidence="4" id="KW-1185">Reference proteome</keyword>
<feature type="compositionally biased region" description="Basic and acidic residues" evidence="1">
    <location>
        <begin position="67"/>
        <end position="87"/>
    </location>
</feature>
<evidence type="ECO:0000256" key="1">
    <source>
        <dbReference type="SAM" id="MobiDB-lite"/>
    </source>
</evidence>
<proteinExistence type="predicted"/>
<dbReference type="Pfam" id="PF20087">
    <property type="entry name" value="DUF6479"/>
    <property type="match status" value="1"/>
</dbReference>
<comment type="caution">
    <text evidence="3">The sequence shown here is derived from an EMBL/GenBank/DDBJ whole genome shotgun (WGS) entry which is preliminary data.</text>
</comment>